<dbReference type="Proteomes" id="UP000313359">
    <property type="component" value="Unassembled WGS sequence"/>
</dbReference>
<reference evidence="1" key="1">
    <citation type="journal article" date="2018" name="Genome Biol. Evol.">
        <title>Genomics and development of Lentinus tigrinus, a white-rot wood-decaying mushroom with dimorphic fruiting bodies.</title>
        <authorList>
            <person name="Wu B."/>
            <person name="Xu Z."/>
            <person name="Knudson A."/>
            <person name="Carlson A."/>
            <person name="Chen N."/>
            <person name="Kovaka S."/>
            <person name="LaButti K."/>
            <person name="Lipzen A."/>
            <person name="Pennachio C."/>
            <person name="Riley R."/>
            <person name="Schakwitz W."/>
            <person name="Umezawa K."/>
            <person name="Ohm R.A."/>
            <person name="Grigoriev I.V."/>
            <person name="Nagy L.G."/>
            <person name="Gibbons J."/>
            <person name="Hibbett D."/>
        </authorList>
    </citation>
    <scope>NUCLEOTIDE SEQUENCE [LARGE SCALE GENOMIC DNA]</scope>
    <source>
        <strain evidence="1">ALCF2SS1-6</strain>
    </source>
</reference>
<dbReference type="EMBL" id="ML122262">
    <property type="protein sequence ID" value="RPD61477.1"/>
    <property type="molecule type" value="Genomic_DNA"/>
</dbReference>
<keyword evidence="2" id="KW-1185">Reference proteome</keyword>
<evidence type="ECO:0000313" key="2">
    <source>
        <dbReference type="Proteomes" id="UP000313359"/>
    </source>
</evidence>
<name>A0A5C2SE07_9APHY</name>
<sequence length="115" mass="12541">MWRRLMASRGLEAIMRSVSRGSLPREAGNPCLRVLFALASRPRARVRGHGWTVRRGMWLLSCLKPAGEARKHATSAAAGPETPMTPEASSATFLQNSLLFCSWTRSAPARTSCAS</sequence>
<protein>
    <submittedName>
        <fullName evidence="1">Uncharacterized protein</fullName>
    </submittedName>
</protein>
<dbReference type="AlphaFoldDB" id="A0A5C2SE07"/>
<accession>A0A5C2SE07</accession>
<gene>
    <name evidence="1" type="ORF">L227DRAFT_70264</name>
</gene>
<proteinExistence type="predicted"/>
<evidence type="ECO:0000313" key="1">
    <source>
        <dbReference type="EMBL" id="RPD61477.1"/>
    </source>
</evidence>
<organism evidence="1 2">
    <name type="scientific">Lentinus tigrinus ALCF2SS1-6</name>
    <dbReference type="NCBI Taxonomy" id="1328759"/>
    <lineage>
        <taxon>Eukaryota</taxon>
        <taxon>Fungi</taxon>
        <taxon>Dikarya</taxon>
        <taxon>Basidiomycota</taxon>
        <taxon>Agaricomycotina</taxon>
        <taxon>Agaricomycetes</taxon>
        <taxon>Polyporales</taxon>
        <taxon>Polyporaceae</taxon>
        <taxon>Lentinus</taxon>
    </lineage>
</organism>